<evidence type="ECO:0000256" key="1">
    <source>
        <dbReference type="ARBA" id="ARBA00010169"/>
    </source>
</evidence>
<dbReference type="Pfam" id="PF03091">
    <property type="entry name" value="CutA1"/>
    <property type="match status" value="1"/>
</dbReference>
<dbReference type="GO" id="GO:0005507">
    <property type="term" value="F:copper ion binding"/>
    <property type="evidence" value="ECO:0007669"/>
    <property type="project" value="TreeGrafter"/>
</dbReference>
<name>A0A840BKQ2_9RHOO</name>
<proteinExistence type="inferred from homology"/>
<comment type="similarity">
    <text evidence="1">Belongs to the CutA family.</text>
</comment>
<organism evidence="2 3">
    <name type="scientific">Niveibacterium umoris</name>
    <dbReference type="NCBI Taxonomy" id="1193620"/>
    <lineage>
        <taxon>Bacteria</taxon>
        <taxon>Pseudomonadati</taxon>
        <taxon>Pseudomonadota</taxon>
        <taxon>Betaproteobacteria</taxon>
        <taxon>Rhodocyclales</taxon>
        <taxon>Rhodocyclaceae</taxon>
        <taxon>Niveibacterium</taxon>
    </lineage>
</organism>
<evidence type="ECO:0000313" key="2">
    <source>
        <dbReference type="EMBL" id="MBB4013835.1"/>
    </source>
</evidence>
<accession>A0A840BKQ2</accession>
<evidence type="ECO:0000313" key="3">
    <source>
        <dbReference type="Proteomes" id="UP000561045"/>
    </source>
</evidence>
<keyword evidence="3" id="KW-1185">Reference proteome</keyword>
<dbReference type="InterPro" id="IPR004323">
    <property type="entry name" value="Ion_tolerance_CutA"/>
</dbReference>
<dbReference type="SUPFAM" id="SSF54913">
    <property type="entry name" value="GlnB-like"/>
    <property type="match status" value="1"/>
</dbReference>
<dbReference type="Proteomes" id="UP000561045">
    <property type="component" value="Unassembled WGS sequence"/>
</dbReference>
<dbReference type="InterPro" id="IPR011322">
    <property type="entry name" value="N-reg_PII-like_a/b"/>
</dbReference>
<gene>
    <name evidence="2" type="ORF">GGR36_003181</name>
</gene>
<protein>
    <submittedName>
        <fullName evidence="2">Periplasmic divalent cation tolerance protein</fullName>
    </submittedName>
</protein>
<dbReference type="GO" id="GO:0010038">
    <property type="term" value="P:response to metal ion"/>
    <property type="evidence" value="ECO:0007669"/>
    <property type="project" value="InterPro"/>
</dbReference>
<sequence>MPEPVLIVLCNLPDADSAASVARMLVERRLAACVNILAPARSVYRWKNEIEQAEEIPLLIKTTATRYAALEVALIEAHPYEVPEILAFEARSGAPAYLQWVVECTVPDDQLPDGL</sequence>
<dbReference type="Gene3D" id="3.30.70.120">
    <property type="match status" value="1"/>
</dbReference>
<dbReference type="PANTHER" id="PTHR23419:SF8">
    <property type="entry name" value="FI09726P"/>
    <property type="match status" value="1"/>
</dbReference>
<dbReference type="InterPro" id="IPR015867">
    <property type="entry name" value="N-reg_PII/ATP_PRibTrfase_C"/>
</dbReference>
<dbReference type="RefSeq" id="WP_183635753.1">
    <property type="nucleotide sequence ID" value="NZ_BAABLE010000005.1"/>
</dbReference>
<comment type="caution">
    <text evidence="2">The sequence shown here is derived from an EMBL/GenBank/DDBJ whole genome shotgun (WGS) entry which is preliminary data.</text>
</comment>
<dbReference type="EMBL" id="JACIET010000002">
    <property type="protein sequence ID" value="MBB4013835.1"/>
    <property type="molecule type" value="Genomic_DNA"/>
</dbReference>
<dbReference type="PANTHER" id="PTHR23419">
    <property type="entry name" value="DIVALENT CATION TOLERANCE CUTA-RELATED"/>
    <property type="match status" value="1"/>
</dbReference>
<reference evidence="2 3" key="1">
    <citation type="submission" date="2020-08" db="EMBL/GenBank/DDBJ databases">
        <title>Genomic Encyclopedia of Type Strains, Phase IV (KMG-IV): sequencing the most valuable type-strain genomes for metagenomic binning, comparative biology and taxonomic classification.</title>
        <authorList>
            <person name="Goeker M."/>
        </authorList>
    </citation>
    <scope>NUCLEOTIDE SEQUENCE [LARGE SCALE GENOMIC DNA]</scope>
    <source>
        <strain evidence="2 3">DSM 106739</strain>
    </source>
</reference>
<dbReference type="AlphaFoldDB" id="A0A840BKQ2"/>